<accession>A0A6U6HPG2</accession>
<reference evidence="5" key="1">
    <citation type="submission" date="2021-01" db="EMBL/GenBank/DDBJ databases">
        <authorList>
            <person name="Corre E."/>
            <person name="Pelletier E."/>
            <person name="Niang G."/>
            <person name="Scheremetjew M."/>
            <person name="Finn R."/>
            <person name="Kale V."/>
            <person name="Holt S."/>
            <person name="Cochrane G."/>
            <person name="Meng A."/>
            <person name="Brown T."/>
            <person name="Cohen L."/>
        </authorList>
    </citation>
    <scope>NUCLEOTIDE SEQUENCE</scope>
    <source>
        <strain evidence="5">RCC3387</strain>
    </source>
</reference>
<feature type="region of interest" description="Disordered" evidence="2">
    <location>
        <begin position="168"/>
        <end position="204"/>
    </location>
</feature>
<organism evidence="5">
    <name type="scientific">Zooxanthella nutricula</name>
    <dbReference type="NCBI Taxonomy" id="1333877"/>
    <lineage>
        <taxon>Eukaryota</taxon>
        <taxon>Sar</taxon>
        <taxon>Alveolata</taxon>
        <taxon>Dinophyceae</taxon>
        <taxon>Peridiniales</taxon>
        <taxon>Peridiniales incertae sedis</taxon>
        <taxon>Zooxanthella</taxon>
    </lineage>
</organism>
<sequence>MRRDELRELMNTLKLPVRGTKKDMIARLTEAQEEDNDPPPAAEVARRRSAATSRGGADVAAVRRETADPGSNKVRPAAAPALSVAGAPVEELPGTAVAPALRVGDESSLVASETGTSKLYWQNGNMKYHGQVKQGKPHGTGTLYINQPDGEQAHTADAFRGVATKRLATGPGAAPSAPGAARPDAAPGVLEGSLPKAKTQGGRRELEADIGTTDIKGFFTQEVRRMQDQTCLAYHRAAASESQAAFYSGEIRALREENERLSQEVTWQRRECAWSQGHASGVLRFARQAQVGQARGGQARGAKSQGARQRAMKRPRSDWDAEW</sequence>
<dbReference type="EMBL" id="HBGW01009901">
    <property type="protein sequence ID" value="CAD9508867.1"/>
    <property type="molecule type" value="Transcribed_RNA"/>
</dbReference>
<evidence type="ECO:0000256" key="1">
    <source>
        <dbReference type="SAM" id="Coils"/>
    </source>
</evidence>
<feature type="compositionally biased region" description="Low complexity" evidence="2">
    <location>
        <begin position="300"/>
        <end position="309"/>
    </location>
</feature>
<dbReference type="AlphaFoldDB" id="A0A6U6HPG2"/>
<dbReference type="PROSITE" id="PS50800">
    <property type="entry name" value="SAP"/>
    <property type="match status" value="1"/>
</dbReference>
<dbReference type="EMBL" id="HBGW01009912">
    <property type="protein sequence ID" value="CAD9508917.1"/>
    <property type="molecule type" value="Transcribed_RNA"/>
</dbReference>
<evidence type="ECO:0000313" key="4">
    <source>
        <dbReference type="EMBL" id="CAD9508867.1"/>
    </source>
</evidence>
<feature type="region of interest" description="Disordered" evidence="2">
    <location>
        <begin position="290"/>
        <end position="323"/>
    </location>
</feature>
<feature type="compositionally biased region" description="Low complexity" evidence="2">
    <location>
        <begin position="168"/>
        <end position="188"/>
    </location>
</feature>
<feature type="region of interest" description="Disordered" evidence="2">
    <location>
        <begin position="20"/>
        <end position="78"/>
    </location>
</feature>
<keyword evidence="1" id="KW-0175">Coiled coil</keyword>
<evidence type="ECO:0000256" key="2">
    <source>
        <dbReference type="SAM" id="MobiDB-lite"/>
    </source>
</evidence>
<proteinExistence type="predicted"/>
<feature type="domain" description="SAP" evidence="3">
    <location>
        <begin position="1"/>
        <end position="32"/>
    </location>
</feature>
<dbReference type="Pfam" id="PF02037">
    <property type="entry name" value="SAP"/>
    <property type="match status" value="1"/>
</dbReference>
<gene>
    <name evidence="4" type="ORF">BRAN1462_LOCUS6347</name>
    <name evidence="5" type="ORF">BRAN1462_LOCUS6357</name>
</gene>
<evidence type="ECO:0000259" key="3">
    <source>
        <dbReference type="PROSITE" id="PS50800"/>
    </source>
</evidence>
<dbReference type="InterPro" id="IPR036361">
    <property type="entry name" value="SAP_dom_sf"/>
</dbReference>
<dbReference type="Gene3D" id="1.10.720.30">
    <property type="entry name" value="SAP domain"/>
    <property type="match status" value="1"/>
</dbReference>
<feature type="coiled-coil region" evidence="1">
    <location>
        <begin position="244"/>
        <end position="271"/>
    </location>
</feature>
<evidence type="ECO:0000313" key="5">
    <source>
        <dbReference type="EMBL" id="CAD9508917.1"/>
    </source>
</evidence>
<protein>
    <recommendedName>
        <fullName evidence="3">SAP domain-containing protein</fullName>
    </recommendedName>
</protein>
<dbReference type="SUPFAM" id="SSF82185">
    <property type="entry name" value="Histone H3 K4-specific methyltransferase SET7/9 N-terminal domain"/>
    <property type="match status" value="1"/>
</dbReference>
<dbReference type="InterPro" id="IPR003034">
    <property type="entry name" value="SAP_dom"/>
</dbReference>
<dbReference type="Gene3D" id="2.20.110.10">
    <property type="entry name" value="Histone H3 K4-specific methyltransferase SET7/9 N-terminal domain"/>
    <property type="match status" value="1"/>
</dbReference>
<name>A0A6U6HPG2_9DINO</name>